<dbReference type="InterPro" id="IPR020904">
    <property type="entry name" value="Sc_DH/Rdtase_CS"/>
</dbReference>
<dbReference type="RefSeq" id="WP_119984981.1">
    <property type="nucleotide sequence ID" value="NZ_CP032489.1"/>
</dbReference>
<dbReference type="GO" id="GO:0016616">
    <property type="term" value="F:oxidoreductase activity, acting on the CH-OH group of donors, NAD or NADP as acceptor"/>
    <property type="evidence" value="ECO:0007669"/>
    <property type="project" value="TreeGrafter"/>
</dbReference>
<dbReference type="PANTHER" id="PTHR42760:SF115">
    <property type="entry name" value="3-OXOACYL-[ACYL-CARRIER-PROTEIN] REDUCTASE FABG"/>
    <property type="match status" value="1"/>
</dbReference>
<dbReference type="AlphaFoldDB" id="A0A386HM02"/>
<keyword evidence="2" id="KW-0560">Oxidoreductase</keyword>
<protein>
    <submittedName>
        <fullName evidence="3">SDR family oxidoreductase</fullName>
    </submittedName>
</protein>
<dbReference type="PRINTS" id="PR00081">
    <property type="entry name" value="GDHRDH"/>
</dbReference>
<dbReference type="EMBL" id="CP032489">
    <property type="protein sequence ID" value="AYD46692.1"/>
    <property type="molecule type" value="Genomic_DNA"/>
</dbReference>
<keyword evidence="4" id="KW-1185">Reference proteome</keyword>
<dbReference type="Pfam" id="PF13561">
    <property type="entry name" value="adh_short_C2"/>
    <property type="match status" value="1"/>
</dbReference>
<dbReference type="OrthoDB" id="9803333at2"/>
<dbReference type="Gene3D" id="3.40.50.720">
    <property type="entry name" value="NAD(P)-binding Rossmann-like Domain"/>
    <property type="match status" value="1"/>
</dbReference>
<gene>
    <name evidence="3" type="ORF">D6B99_03115</name>
</gene>
<dbReference type="InterPro" id="IPR036291">
    <property type="entry name" value="NAD(P)-bd_dom_sf"/>
</dbReference>
<evidence type="ECO:0000313" key="3">
    <source>
        <dbReference type="EMBL" id="AYD46692.1"/>
    </source>
</evidence>
<evidence type="ECO:0000256" key="1">
    <source>
        <dbReference type="ARBA" id="ARBA00006484"/>
    </source>
</evidence>
<dbReference type="NCBIfam" id="NF006132">
    <property type="entry name" value="PRK08277.1"/>
    <property type="match status" value="1"/>
</dbReference>
<evidence type="ECO:0000313" key="4">
    <source>
        <dbReference type="Proteomes" id="UP000266118"/>
    </source>
</evidence>
<dbReference type="Proteomes" id="UP000266118">
    <property type="component" value="Chromosome"/>
</dbReference>
<proteinExistence type="inferred from homology"/>
<dbReference type="PROSITE" id="PS00061">
    <property type="entry name" value="ADH_SHORT"/>
    <property type="match status" value="1"/>
</dbReference>
<dbReference type="InterPro" id="IPR002347">
    <property type="entry name" value="SDR_fam"/>
</dbReference>
<dbReference type="PRINTS" id="PR00080">
    <property type="entry name" value="SDRFAMILY"/>
</dbReference>
<dbReference type="PANTHER" id="PTHR42760">
    <property type="entry name" value="SHORT-CHAIN DEHYDROGENASES/REDUCTASES FAMILY MEMBER"/>
    <property type="match status" value="1"/>
</dbReference>
<name>A0A386HM02_9BACT</name>
<comment type="similarity">
    <text evidence="1">Belongs to the short-chain dehydrogenases/reductases (SDR) family.</text>
</comment>
<reference evidence="3 4" key="1">
    <citation type="submission" date="2018-09" db="EMBL/GenBank/DDBJ databases">
        <title>Arachidicoccus sp. nov., a bacterium isolated from soil.</title>
        <authorList>
            <person name="Weon H.-Y."/>
            <person name="Kwon S.-W."/>
            <person name="Lee S.A."/>
        </authorList>
    </citation>
    <scope>NUCLEOTIDE SEQUENCE [LARGE SCALE GENOMIC DNA]</scope>
    <source>
        <strain evidence="3 4">KIS59-12</strain>
    </source>
</reference>
<accession>A0A386HM02</accession>
<dbReference type="KEGG" id="ark:D6B99_03115"/>
<sequence length="267" mass="28544">MKILENKVIIVTGGTGVLGGSFVTAIAAAGGKVVIIGRNKERLEEKKKEVIEKGGEALAIAADVMKEEELLAAKETILSTYGKIDGLVNAAGGNVPEALLKPQDDIFEMNIPGLKKALELNLWGSIVPTQIFGKAMKEEGGTIVNISSVSSKTILTRVLGYGMGKAAIDNYTQWFAVEAAQRFGDKIRMNSITPGFFLTEQNRKMLTNEDGSLTERGNKIIAATPYGRFGKPEELNGALIWLLSDESRFVSGTTVTVDGAFTVFGGV</sequence>
<dbReference type="SUPFAM" id="SSF51735">
    <property type="entry name" value="NAD(P)-binding Rossmann-fold domains"/>
    <property type="match status" value="1"/>
</dbReference>
<organism evidence="3 4">
    <name type="scientific">Arachidicoccus soli</name>
    <dbReference type="NCBI Taxonomy" id="2341117"/>
    <lineage>
        <taxon>Bacteria</taxon>
        <taxon>Pseudomonadati</taxon>
        <taxon>Bacteroidota</taxon>
        <taxon>Chitinophagia</taxon>
        <taxon>Chitinophagales</taxon>
        <taxon>Chitinophagaceae</taxon>
        <taxon>Arachidicoccus</taxon>
    </lineage>
</organism>
<evidence type="ECO:0000256" key="2">
    <source>
        <dbReference type="ARBA" id="ARBA00023002"/>
    </source>
</evidence>